<comment type="caution">
    <text evidence="1">The sequence shown here is derived from an EMBL/GenBank/DDBJ whole genome shotgun (WGS) entry which is preliminary data.</text>
</comment>
<proteinExistence type="predicted"/>
<gene>
    <name evidence="1" type="ORF">S12H4_23225</name>
</gene>
<protein>
    <recommendedName>
        <fullName evidence="2">Periplasmic heavy metal sensor</fullName>
    </recommendedName>
</protein>
<dbReference type="InterPro" id="IPR025961">
    <property type="entry name" value="Metal_resist"/>
</dbReference>
<name>X1TR38_9ZZZZ</name>
<dbReference type="Gene3D" id="1.20.120.1490">
    <property type="match status" value="1"/>
</dbReference>
<sequence>MKKIFLLSTALFIITSLGYAHESHGHGKADHPHKHKMHQRMKLEMLDLSDEQRDVIENARFETRKKMIPLRSEIELKRIDLEKEMKADEPNRSKIMKTMKEISNLDLKIKQTEMDQRLDVHSILT</sequence>
<dbReference type="Pfam" id="PF13801">
    <property type="entry name" value="Metal_resist"/>
    <property type="match status" value="1"/>
</dbReference>
<feature type="non-terminal residue" evidence="1">
    <location>
        <position position="125"/>
    </location>
</feature>
<accession>X1TR38</accession>
<evidence type="ECO:0008006" key="2">
    <source>
        <dbReference type="Google" id="ProtNLM"/>
    </source>
</evidence>
<organism evidence="1">
    <name type="scientific">marine sediment metagenome</name>
    <dbReference type="NCBI Taxonomy" id="412755"/>
    <lineage>
        <taxon>unclassified sequences</taxon>
        <taxon>metagenomes</taxon>
        <taxon>ecological metagenomes</taxon>
    </lineage>
</organism>
<dbReference type="AlphaFoldDB" id="X1TR38"/>
<reference evidence="1" key="1">
    <citation type="journal article" date="2014" name="Front. Microbiol.">
        <title>High frequency of phylogenetically diverse reductive dehalogenase-homologous genes in deep subseafloor sedimentary metagenomes.</title>
        <authorList>
            <person name="Kawai M."/>
            <person name="Futagami T."/>
            <person name="Toyoda A."/>
            <person name="Takaki Y."/>
            <person name="Nishi S."/>
            <person name="Hori S."/>
            <person name="Arai W."/>
            <person name="Tsubouchi T."/>
            <person name="Morono Y."/>
            <person name="Uchiyama I."/>
            <person name="Ito T."/>
            <person name="Fujiyama A."/>
            <person name="Inagaki F."/>
            <person name="Takami H."/>
        </authorList>
    </citation>
    <scope>NUCLEOTIDE SEQUENCE</scope>
    <source>
        <strain evidence="1">Expedition CK06-06</strain>
    </source>
</reference>
<dbReference type="EMBL" id="BARW01012280">
    <property type="protein sequence ID" value="GAI82474.1"/>
    <property type="molecule type" value="Genomic_DNA"/>
</dbReference>
<evidence type="ECO:0000313" key="1">
    <source>
        <dbReference type="EMBL" id="GAI82474.1"/>
    </source>
</evidence>